<proteinExistence type="predicted"/>
<reference evidence="1 3" key="1">
    <citation type="journal article" date="2017" name="Front. Immunol.">
        <title>Complete Genome Sequence of Lactobacillus casei LC5, a Potential Probiotics for Atopic Dermatitis.</title>
        <authorList>
            <person name="Kang J."/>
            <person name="Chung W.H."/>
            <person name="Lim T.J."/>
            <person name="Whon T.W."/>
            <person name="Lim S."/>
            <person name="Nam Y.D."/>
        </authorList>
    </citation>
    <scope>NUCLEOTIDE SEQUENCE [LARGE SCALE GENOMIC DNA]</scope>
    <source>
        <strain evidence="1 3">LC5</strain>
    </source>
</reference>
<dbReference type="RefSeq" id="WP_087911943.1">
    <property type="nucleotide sequence ID" value="NZ_CP017065.1"/>
</dbReference>
<protein>
    <submittedName>
        <fullName evidence="1">Uncharacterized protein</fullName>
    </submittedName>
</protein>
<accession>A0AAN1EYI4</accession>
<gene>
    <name evidence="1" type="ORF">BGL52_05270</name>
    <name evidence="2" type="ORF">RWA16_05220</name>
</gene>
<evidence type="ECO:0000313" key="2">
    <source>
        <dbReference type="EMBL" id="WNX28519.1"/>
    </source>
</evidence>
<dbReference type="Proteomes" id="UP000195609">
    <property type="component" value="Chromosome"/>
</dbReference>
<organism evidence="1 3">
    <name type="scientific">Lacticaseibacillus casei</name>
    <name type="common">Lactobacillus casei</name>
    <dbReference type="NCBI Taxonomy" id="1582"/>
    <lineage>
        <taxon>Bacteria</taxon>
        <taxon>Bacillati</taxon>
        <taxon>Bacillota</taxon>
        <taxon>Bacilli</taxon>
        <taxon>Lactobacillales</taxon>
        <taxon>Lactobacillaceae</taxon>
        <taxon>Lacticaseibacillus</taxon>
    </lineage>
</organism>
<evidence type="ECO:0000313" key="1">
    <source>
        <dbReference type="EMBL" id="ARY91185.1"/>
    </source>
</evidence>
<dbReference type="AlphaFoldDB" id="A0AAN1EYI4"/>
<sequence length="282" mass="32592">MHYELLNTVDLTSPIWPDIKKRIARDHATLLTLTAEPDYGQVLAKEGLKGINLVDLVTKRTYHPKEYRFFNKVRVPYSAKVDMNKNGSISILHEGDSIGREFLFPNSRRAAQDIRYTNPDGSLDYIEEYAADGSVFSNIFYYNNEIQEIVFYDTQQRPVLRYYYYDNAINYITIEDPISHEVNTHYANLGEFIQDQMAKRVHTNDTVTFNYMGVELDSLVKTRSHNVLQLVESPFDDNHVLRGNLEAILTNDIPYVQEVRMPLAAFQKIGQANVPMNKIRIG</sequence>
<evidence type="ECO:0000313" key="4">
    <source>
        <dbReference type="Proteomes" id="UP001303564"/>
    </source>
</evidence>
<keyword evidence="4" id="KW-1185">Reference proteome</keyword>
<dbReference type="EMBL" id="CP136128">
    <property type="protein sequence ID" value="WNX28519.1"/>
    <property type="molecule type" value="Genomic_DNA"/>
</dbReference>
<dbReference type="EMBL" id="CP017065">
    <property type="protein sequence ID" value="ARY91185.1"/>
    <property type="molecule type" value="Genomic_DNA"/>
</dbReference>
<evidence type="ECO:0000313" key="3">
    <source>
        <dbReference type="Proteomes" id="UP000195609"/>
    </source>
</evidence>
<reference evidence="2 4" key="2">
    <citation type="submission" date="2023-09" db="EMBL/GenBank/DDBJ databases">
        <title>Genomic characteristic of L. casei group strains isolated from clinical sources.</title>
        <authorList>
            <person name="Jarocki P."/>
        </authorList>
    </citation>
    <scope>NUCLEOTIDE SEQUENCE [LARGE SCALE GENOMIC DNA]</scope>
    <source>
        <strain evidence="2 4">LMG 24099</strain>
    </source>
</reference>
<dbReference type="Proteomes" id="UP001303564">
    <property type="component" value="Chromosome"/>
</dbReference>
<name>A0AAN1EYI4_LACCA</name>